<accession>A0ACA9M3T5</accession>
<evidence type="ECO:0000313" key="1">
    <source>
        <dbReference type="EMBL" id="CAG8565685.1"/>
    </source>
</evidence>
<feature type="non-terminal residue" evidence="1">
    <location>
        <position position="159"/>
    </location>
</feature>
<gene>
    <name evidence="1" type="ORF">DHETER_LOCUS5839</name>
</gene>
<organism evidence="1 2">
    <name type="scientific">Dentiscutata heterogama</name>
    <dbReference type="NCBI Taxonomy" id="1316150"/>
    <lineage>
        <taxon>Eukaryota</taxon>
        <taxon>Fungi</taxon>
        <taxon>Fungi incertae sedis</taxon>
        <taxon>Mucoromycota</taxon>
        <taxon>Glomeromycotina</taxon>
        <taxon>Glomeromycetes</taxon>
        <taxon>Diversisporales</taxon>
        <taxon>Gigasporaceae</taxon>
        <taxon>Dentiscutata</taxon>
    </lineage>
</organism>
<proteinExistence type="predicted"/>
<comment type="caution">
    <text evidence="1">The sequence shown here is derived from an EMBL/GenBank/DDBJ whole genome shotgun (WGS) entry which is preliminary data.</text>
</comment>
<reference evidence="1" key="1">
    <citation type="submission" date="2021-06" db="EMBL/GenBank/DDBJ databases">
        <authorList>
            <person name="Kallberg Y."/>
            <person name="Tangrot J."/>
            <person name="Rosling A."/>
        </authorList>
    </citation>
    <scope>NUCLEOTIDE SEQUENCE</scope>
    <source>
        <strain evidence="1">IL203A</strain>
    </source>
</reference>
<keyword evidence="2" id="KW-1185">Reference proteome</keyword>
<name>A0ACA9M3T5_9GLOM</name>
<protein>
    <submittedName>
        <fullName evidence="1">12624_t:CDS:1</fullName>
    </submittedName>
</protein>
<evidence type="ECO:0000313" key="2">
    <source>
        <dbReference type="Proteomes" id="UP000789702"/>
    </source>
</evidence>
<dbReference type="EMBL" id="CAJVPU010006887">
    <property type="protein sequence ID" value="CAG8565685.1"/>
    <property type="molecule type" value="Genomic_DNA"/>
</dbReference>
<dbReference type="Proteomes" id="UP000789702">
    <property type="component" value="Unassembled WGS sequence"/>
</dbReference>
<sequence length="159" mass="16876">MMFLNVKSVFIILFLISLTHTFCGVDTIAIPNSEGLIRRDDASSAIQKICGGFSFVYPPANGSSTTDPITIKNGTTTTCKWSIQSGSQVDSVTDFELFMDSGPHKGLVAVLWNGGAKMTQNSASADVLIYCPSVVTLPATFLARSFANTTSGPSCTAYT</sequence>